<dbReference type="Gene3D" id="1.10.260.40">
    <property type="entry name" value="lambda repressor-like DNA-binding domains"/>
    <property type="match status" value="1"/>
</dbReference>
<dbReference type="Proteomes" id="UP000612362">
    <property type="component" value="Unassembled WGS sequence"/>
</dbReference>
<feature type="repeat" description="WD" evidence="4">
    <location>
        <begin position="759"/>
        <end position="800"/>
    </location>
</feature>
<dbReference type="InterPro" id="IPR002182">
    <property type="entry name" value="NB-ARC"/>
</dbReference>
<evidence type="ECO:0000256" key="2">
    <source>
        <dbReference type="ARBA" id="ARBA00022737"/>
    </source>
</evidence>
<dbReference type="InterPro" id="IPR036322">
    <property type="entry name" value="WD40_repeat_dom_sf"/>
</dbReference>
<feature type="repeat" description="WD" evidence="4">
    <location>
        <begin position="801"/>
        <end position="842"/>
    </location>
</feature>
<dbReference type="PRINTS" id="PR00320">
    <property type="entry name" value="GPROTEINBRPT"/>
</dbReference>
<dbReference type="Gene3D" id="2.130.10.10">
    <property type="entry name" value="YVTN repeat-like/Quinoprotein amine dehydrogenase"/>
    <property type="match status" value="6"/>
</dbReference>
<dbReference type="InterPro" id="IPR010982">
    <property type="entry name" value="Lambda_DNA-bd_dom_sf"/>
</dbReference>
<dbReference type="SUPFAM" id="SSF52540">
    <property type="entry name" value="P-loop containing nucleoside triphosphate hydrolases"/>
    <property type="match status" value="1"/>
</dbReference>
<dbReference type="PROSITE" id="PS50943">
    <property type="entry name" value="HTH_CROC1"/>
    <property type="match status" value="1"/>
</dbReference>
<dbReference type="SMART" id="SM00530">
    <property type="entry name" value="HTH_XRE"/>
    <property type="match status" value="1"/>
</dbReference>
<feature type="repeat" description="WD" evidence="4">
    <location>
        <begin position="885"/>
        <end position="920"/>
    </location>
</feature>
<evidence type="ECO:0000256" key="4">
    <source>
        <dbReference type="PROSITE-ProRule" id="PRU00221"/>
    </source>
</evidence>
<feature type="repeat" description="WD" evidence="4">
    <location>
        <begin position="714"/>
        <end position="746"/>
    </location>
</feature>
<dbReference type="RefSeq" id="WP_220196688.1">
    <property type="nucleotide sequence ID" value="NZ_BNJF01000003.1"/>
</dbReference>
<feature type="repeat" description="WD" evidence="4">
    <location>
        <begin position="1145"/>
        <end position="1186"/>
    </location>
</feature>
<dbReference type="InterPro" id="IPR011659">
    <property type="entry name" value="WD40"/>
</dbReference>
<reference evidence="6" key="1">
    <citation type="submission" date="2020-10" db="EMBL/GenBank/DDBJ databases">
        <title>Taxonomic study of unclassified bacteria belonging to the class Ktedonobacteria.</title>
        <authorList>
            <person name="Yabe S."/>
            <person name="Wang C.M."/>
            <person name="Zheng Y."/>
            <person name="Sakai Y."/>
            <person name="Cavaletti L."/>
            <person name="Monciardini P."/>
            <person name="Donadio S."/>
        </authorList>
    </citation>
    <scope>NUCLEOTIDE SEQUENCE</scope>
    <source>
        <strain evidence="6">SOSP1-1</strain>
    </source>
</reference>
<evidence type="ECO:0000313" key="7">
    <source>
        <dbReference type="Proteomes" id="UP000612362"/>
    </source>
</evidence>
<dbReference type="PROSITE" id="PS00678">
    <property type="entry name" value="WD_REPEATS_1"/>
    <property type="match status" value="9"/>
</dbReference>
<dbReference type="GO" id="GO:0003677">
    <property type="term" value="F:DNA binding"/>
    <property type="evidence" value="ECO:0007669"/>
    <property type="project" value="InterPro"/>
</dbReference>
<dbReference type="Pfam" id="PF00931">
    <property type="entry name" value="NB-ARC"/>
    <property type="match status" value="1"/>
</dbReference>
<evidence type="ECO:0000256" key="3">
    <source>
        <dbReference type="ARBA" id="ARBA00022786"/>
    </source>
</evidence>
<dbReference type="PROSITE" id="PS50082">
    <property type="entry name" value="WD_REPEATS_2"/>
    <property type="match status" value="12"/>
</dbReference>
<dbReference type="SUPFAM" id="SSF47413">
    <property type="entry name" value="lambda repressor-like DNA-binding domains"/>
    <property type="match status" value="1"/>
</dbReference>
<proteinExistence type="predicted"/>
<feature type="domain" description="HTH cro/C1-type" evidence="5">
    <location>
        <begin position="17"/>
        <end position="60"/>
    </location>
</feature>
<dbReference type="CDD" id="cd00093">
    <property type="entry name" value="HTH_XRE"/>
    <property type="match status" value="1"/>
</dbReference>
<evidence type="ECO:0000313" key="6">
    <source>
        <dbReference type="EMBL" id="GHO47385.1"/>
    </source>
</evidence>
<feature type="repeat" description="WD" evidence="4">
    <location>
        <begin position="589"/>
        <end position="620"/>
    </location>
</feature>
<keyword evidence="7" id="KW-1185">Reference proteome</keyword>
<dbReference type="CDD" id="cd00200">
    <property type="entry name" value="WD40"/>
    <property type="match status" value="2"/>
</dbReference>
<dbReference type="SMART" id="SM00320">
    <property type="entry name" value="WD40"/>
    <property type="match status" value="14"/>
</dbReference>
<dbReference type="Pfam" id="PF00400">
    <property type="entry name" value="WD40"/>
    <property type="match status" value="13"/>
</dbReference>
<name>A0A8J3I5V2_9CHLR</name>
<feature type="repeat" description="WD" evidence="4">
    <location>
        <begin position="672"/>
        <end position="713"/>
    </location>
</feature>
<keyword evidence="2" id="KW-0677">Repeat</keyword>
<feature type="repeat" description="WD" evidence="4">
    <location>
        <begin position="927"/>
        <end position="968"/>
    </location>
</feature>
<organism evidence="6 7">
    <name type="scientific">Ktedonospora formicarum</name>
    <dbReference type="NCBI Taxonomy" id="2778364"/>
    <lineage>
        <taxon>Bacteria</taxon>
        <taxon>Bacillati</taxon>
        <taxon>Chloroflexota</taxon>
        <taxon>Ktedonobacteria</taxon>
        <taxon>Ktedonobacterales</taxon>
        <taxon>Ktedonobacteraceae</taxon>
        <taxon>Ktedonospora</taxon>
    </lineage>
</organism>
<dbReference type="GO" id="GO:0000209">
    <property type="term" value="P:protein polyubiquitination"/>
    <property type="evidence" value="ECO:0007669"/>
    <property type="project" value="TreeGrafter"/>
</dbReference>
<gene>
    <name evidence="6" type="ORF">KSX_55480</name>
</gene>
<dbReference type="GO" id="GO:0043531">
    <property type="term" value="F:ADP binding"/>
    <property type="evidence" value="ECO:0007669"/>
    <property type="project" value="InterPro"/>
</dbReference>
<dbReference type="AlphaFoldDB" id="A0A8J3I5V2"/>
<sequence>MSRFLHKERDYVFGQRMLTLRTSIGLTQKGLAELLGITRKAICRWEAGETYPNAIHLQALLALAHQQHAFRAEQEEEEMRTFWSTAHQKMLLDEEWLHKLLCHSASHPSTGGKEPTSVAGLHNAPEREPQVDWGEAFDVPCFYGRQKELATLARWIGQEGCRIVSVLGMGGIGKSALVTTVMHQIAKQFEVVIWRSLRDAPDCKGLLEECLQALAPHLLQKTPDTLEARLRLLMEQLRTRHVLLVLDNLETLLEEGRSTGRMRAGAEGYARLLCQMGETAHQSCLLLTSREKPADLVPLESKRSSVRALRLSGLDALAGAQLLEEKDVGGTAHDRRHLIEAYQGNPLALNIVGQTIVELFRGEIVPFLRQGEVIFGGVRELLDEQYNRLSVLERTVFFWLAILREQVSLEDLLTALHPSRASAQVLEALDGLLRRCLIERGQHPGSFTLQSVVLEYATERLISEAMSEIEQGRLANLISYGLCLAQTKEYVRQMQERLLVVSLLTRLRYIYLEQADLEAHLLSLLDELRSWDHLAQGYGPTNLVTLLRVLRGNLSGLDLSRLSLRGAFLQDVQMQDTSLIGATLYDTVFTESFDTISAVAMSPDGDFWATGSRRGKIQVWRQGGKILHLAWQAHTDTIRSLAFSPDGATLATGSWDGTLKLWEVEYGAGLWVNRLATKIHYLAFAPNGRTLASGGNDATTQLWDATTGLLLRALPSQTSPVQALAWSSDGRLLASGSQDGTIWIWEQPEVQSEANVQMLTGHATWVTGIAFAPDGRTLASGSIDQTVKLWEVGSGHCIQTLVGHAQPVFALAWSPDGHLLASSGQDRIIRLWDVEASRYRTALYGHEASVYSIAFTPDSHYLLSGSADSTLRLWDVEQKLCVQNRQSYAVSLYDVAWNPDGTKIASAGTDTLVAIWEVESVMSPSILRGHSWVVRGVTWSPDGQMLASSSWDGTIRIWDATTGVVIQTIQNPDHAGTLIFGVAWSPDGKWLAGASTIRGVQVWEVNTGVRKWVGLTHASATQVAWSPDGTRLASGSDDGCVCLWDIVSGRLLRRLPGHYGMTKSLAWSPDGRQLAWGSGSQRQDGSGEIFVWDVHSGQHIQAFGERMEEVSALTWATSGEMLISGGSDGMVRWWDVQSKECVRQRKAHQGTAQSLKTSPNGYWLVSCGDDGAIHLWDLEGGNLRRTLQRDRPYERLNITGIRGLSEAQNMSLHALGAVEEANIGR</sequence>
<dbReference type="InterPro" id="IPR019775">
    <property type="entry name" value="WD40_repeat_CS"/>
</dbReference>
<accession>A0A8J3I5V2</accession>
<keyword evidence="3" id="KW-0833">Ubl conjugation pathway</keyword>
<dbReference type="PANTHER" id="PTHR15622">
    <property type="entry name" value="WD40 REPEAT PROTEIN"/>
    <property type="match status" value="1"/>
</dbReference>
<keyword evidence="1 4" id="KW-0853">WD repeat</keyword>
<comment type="caution">
    <text evidence="6">The sequence shown here is derived from an EMBL/GenBank/DDBJ whole genome shotgun (WGS) entry which is preliminary data.</text>
</comment>
<dbReference type="InterPro" id="IPR051983">
    <property type="entry name" value="WSB_SOCS-box_domain"/>
</dbReference>
<dbReference type="InterPro" id="IPR001387">
    <property type="entry name" value="Cro/C1-type_HTH"/>
</dbReference>
<dbReference type="PRINTS" id="PR00364">
    <property type="entry name" value="DISEASERSIST"/>
</dbReference>
<dbReference type="SUPFAM" id="SSF50978">
    <property type="entry name" value="WD40 repeat-like"/>
    <property type="match status" value="2"/>
</dbReference>
<evidence type="ECO:0000256" key="1">
    <source>
        <dbReference type="ARBA" id="ARBA00022574"/>
    </source>
</evidence>
<feature type="repeat" description="WD" evidence="4">
    <location>
        <begin position="843"/>
        <end position="884"/>
    </location>
</feature>
<dbReference type="SUPFAM" id="SSF141571">
    <property type="entry name" value="Pentapeptide repeat-like"/>
    <property type="match status" value="1"/>
</dbReference>
<dbReference type="InterPro" id="IPR001680">
    <property type="entry name" value="WD40_rpt"/>
</dbReference>
<dbReference type="InterPro" id="IPR015943">
    <property type="entry name" value="WD40/YVTN_repeat-like_dom_sf"/>
</dbReference>
<dbReference type="Pfam" id="PF01381">
    <property type="entry name" value="HTH_3"/>
    <property type="match status" value="1"/>
</dbReference>
<dbReference type="Pfam" id="PF07676">
    <property type="entry name" value="PD40"/>
    <property type="match status" value="1"/>
</dbReference>
<feature type="repeat" description="WD" evidence="4">
    <location>
        <begin position="1023"/>
        <end position="1054"/>
    </location>
</feature>
<evidence type="ECO:0000259" key="5">
    <source>
        <dbReference type="PROSITE" id="PS50943"/>
    </source>
</evidence>
<feature type="repeat" description="WD" evidence="4">
    <location>
        <begin position="631"/>
        <end position="665"/>
    </location>
</feature>
<dbReference type="PROSITE" id="PS50294">
    <property type="entry name" value="WD_REPEATS_REGION"/>
    <property type="match status" value="11"/>
</dbReference>
<protein>
    <recommendedName>
        <fullName evidence="5">HTH cro/C1-type domain-containing protein</fullName>
    </recommendedName>
</protein>
<dbReference type="PANTHER" id="PTHR15622:SF2">
    <property type="entry name" value="U4_U6 SMALL NUCLEAR RIBONUCLEOPROTEIN PRP4"/>
    <property type="match status" value="1"/>
</dbReference>
<dbReference type="InterPro" id="IPR020472">
    <property type="entry name" value="WD40_PAC1"/>
</dbReference>
<dbReference type="InterPro" id="IPR027417">
    <property type="entry name" value="P-loop_NTPase"/>
</dbReference>
<dbReference type="EMBL" id="BNJF01000003">
    <property type="protein sequence ID" value="GHO47385.1"/>
    <property type="molecule type" value="Genomic_DNA"/>
</dbReference>
<dbReference type="Gene3D" id="3.40.50.300">
    <property type="entry name" value="P-loop containing nucleotide triphosphate hydrolases"/>
    <property type="match status" value="1"/>
</dbReference>
<feature type="repeat" description="WD" evidence="4">
    <location>
        <begin position="1103"/>
        <end position="1144"/>
    </location>
</feature>